<dbReference type="PRINTS" id="PR00134">
    <property type="entry name" value="GLHYDRLASE10"/>
</dbReference>
<comment type="catalytic activity">
    <reaction evidence="1 9">
        <text>Endohydrolysis of (1-&gt;4)-beta-D-xylosidic linkages in xylans.</text>
        <dbReference type="EC" id="3.2.1.8"/>
    </reaction>
</comment>
<keyword evidence="12" id="KW-1185">Reference proteome</keyword>
<dbReference type="PROSITE" id="PS51318">
    <property type="entry name" value="TAT"/>
    <property type="match status" value="1"/>
</dbReference>
<keyword evidence="4" id="KW-0732">Signal</keyword>
<dbReference type="GO" id="GO:0031176">
    <property type="term" value="F:endo-1,4-beta-xylanase activity"/>
    <property type="evidence" value="ECO:0007669"/>
    <property type="project" value="UniProtKB-EC"/>
</dbReference>
<comment type="similarity">
    <text evidence="2 9">Belongs to the glycosyl hydrolase 10 (cellulase F) family.</text>
</comment>
<sequence length="372" mass="41509">MTDISRREALGMGAAALAAGTAASSTVLAEKGPSLSALAKAKGLRFGTAIAAYQLDDPKYLDLVRRECGALVAENEHKMYVIEREKDAYNFAPADALVAFAKTNDLMMRGHTLVWHHPNWLPQWVNETQFASAADAEAVLGGYIGKVAGRYDPFLYSWDVVNETIDPATGGLRETSFSRAMGPEVIDFCFHQAREHAPDAKLAYNDYMSWEDGHELHRTGVLKLLEDLLSRGAPIDALGIQSHSNDDMPTEFTPAKQKAWRDFCDEVTGMGLDIYMTEFDVNDTEMGPDIETRDREMASFTKDYLDIMFSYPETKELLVWGLVDKYSWLQNFKPRTDDVEKRPTPFDSNYQPKPMRDAIGEALKAAPGRTLG</sequence>
<gene>
    <name evidence="11" type="ORF">DX908_02850</name>
</gene>
<dbReference type="InterPro" id="IPR044846">
    <property type="entry name" value="GH10"/>
</dbReference>
<dbReference type="SUPFAM" id="SSF51445">
    <property type="entry name" value="(Trans)glycosidases"/>
    <property type="match status" value="1"/>
</dbReference>
<evidence type="ECO:0000256" key="5">
    <source>
        <dbReference type="ARBA" id="ARBA00022801"/>
    </source>
</evidence>
<evidence type="ECO:0000313" key="11">
    <source>
        <dbReference type="EMBL" id="RFB04312.1"/>
    </source>
</evidence>
<keyword evidence="7 9" id="KW-0326">Glycosidase</keyword>
<dbReference type="PROSITE" id="PS51760">
    <property type="entry name" value="GH10_2"/>
    <property type="match status" value="1"/>
</dbReference>
<organism evidence="11 12">
    <name type="scientific">Parvularcula marina</name>
    <dbReference type="NCBI Taxonomy" id="2292771"/>
    <lineage>
        <taxon>Bacteria</taxon>
        <taxon>Pseudomonadati</taxon>
        <taxon>Pseudomonadota</taxon>
        <taxon>Alphaproteobacteria</taxon>
        <taxon>Parvularculales</taxon>
        <taxon>Parvularculaceae</taxon>
        <taxon>Parvularcula</taxon>
    </lineage>
</organism>
<name>A0A371RFU6_9PROT</name>
<dbReference type="PANTHER" id="PTHR31490:SF88">
    <property type="entry name" value="BETA-XYLANASE"/>
    <property type="match status" value="1"/>
</dbReference>
<evidence type="ECO:0000256" key="8">
    <source>
        <dbReference type="ARBA" id="ARBA00023326"/>
    </source>
</evidence>
<evidence type="ECO:0000256" key="3">
    <source>
        <dbReference type="ARBA" id="ARBA00022651"/>
    </source>
</evidence>
<dbReference type="PANTHER" id="PTHR31490">
    <property type="entry name" value="GLYCOSYL HYDROLASE"/>
    <property type="match status" value="1"/>
</dbReference>
<dbReference type="SMART" id="SM00633">
    <property type="entry name" value="Glyco_10"/>
    <property type="match status" value="1"/>
</dbReference>
<accession>A0A371RFU6</accession>
<dbReference type="Gene3D" id="3.20.20.80">
    <property type="entry name" value="Glycosidases"/>
    <property type="match status" value="1"/>
</dbReference>
<dbReference type="OrthoDB" id="9815836at2"/>
<dbReference type="InterPro" id="IPR006311">
    <property type="entry name" value="TAT_signal"/>
</dbReference>
<evidence type="ECO:0000313" key="12">
    <source>
        <dbReference type="Proteomes" id="UP000264589"/>
    </source>
</evidence>
<dbReference type="AlphaFoldDB" id="A0A371RFU6"/>
<evidence type="ECO:0000256" key="2">
    <source>
        <dbReference type="ARBA" id="ARBA00007495"/>
    </source>
</evidence>
<feature type="domain" description="GH10" evidence="10">
    <location>
        <begin position="29"/>
        <end position="362"/>
    </location>
</feature>
<evidence type="ECO:0000256" key="4">
    <source>
        <dbReference type="ARBA" id="ARBA00022729"/>
    </source>
</evidence>
<keyword evidence="6 9" id="KW-0119">Carbohydrate metabolism</keyword>
<evidence type="ECO:0000256" key="7">
    <source>
        <dbReference type="ARBA" id="ARBA00023295"/>
    </source>
</evidence>
<keyword evidence="3 11" id="KW-0858">Xylan degradation</keyword>
<protein>
    <recommendedName>
        <fullName evidence="9">Beta-xylanase</fullName>
        <ecNumber evidence="9">3.2.1.8</ecNumber>
    </recommendedName>
</protein>
<keyword evidence="8 9" id="KW-0624">Polysaccharide degradation</keyword>
<dbReference type="Pfam" id="PF00331">
    <property type="entry name" value="Glyco_hydro_10"/>
    <property type="match status" value="1"/>
</dbReference>
<dbReference type="EC" id="3.2.1.8" evidence="9"/>
<evidence type="ECO:0000256" key="9">
    <source>
        <dbReference type="RuleBase" id="RU361174"/>
    </source>
</evidence>
<dbReference type="Proteomes" id="UP000264589">
    <property type="component" value="Unassembled WGS sequence"/>
</dbReference>
<dbReference type="GO" id="GO:0045493">
    <property type="term" value="P:xylan catabolic process"/>
    <property type="evidence" value="ECO:0007669"/>
    <property type="project" value="UniProtKB-KW"/>
</dbReference>
<reference evidence="11 12" key="1">
    <citation type="submission" date="2018-08" db="EMBL/GenBank/DDBJ databases">
        <title>Parvularcula sp. SM1705, isolated from surface water of the South Sea China.</title>
        <authorList>
            <person name="Sun L."/>
        </authorList>
    </citation>
    <scope>NUCLEOTIDE SEQUENCE [LARGE SCALE GENOMIC DNA]</scope>
    <source>
        <strain evidence="11 12">SM1705</strain>
    </source>
</reference>
<dbReference type="RefSeq" id="WP_116390941.1">
    <property type="nucleotide sequence ID" value="NZ_QUQO01000001.1"/>
</dbReference>
<evidence type="ECO:0000256" key="1">
    <source>
        <dbReference type="ARBA" id="ARBA00000681"/>
    </source>
</evidence>
<dbReference type="InterPro" id="IPR001000">
    <property type="entry name" value="GH10_dom"/>
</dbReference>
<proteinExistence type="inferred from homology"/>
<evidence type="ECO:0000259" key="10">
    <source>
        <dbReference type="PROSITE" id="PS51760"/>
    </source>
</evidence>
<evidence type="ECO:0000256" key="6">
    <source>
        <dbReference type="ARBA" id="ARBA00023277"/>
    </source>
</evidence>
<dbReference type="EMBL" id="QUQO01000001">
    <property type="protein sequence ID" value="RFB04312.1"/>
    <property type="molecule type" value="Genomic_DNA"/>
</dbReference>
<keyword evidence="5 9" id="KW-0378">Hydrolase</keyword>
<dbReference type="InParanoid" id="A0A371RFU6"/>
<dbReference type="InterPro" id="IPR017853">
    <property type="entry name" value="GH"/>
</dbReference>
<comment type="caution">
    <text evidence="11">The sequence shown here is derived from an EMBL/GenBank/DDBJ whole genome shotgun (WGS) entry which is preliminary data.</text>
</comment>